<dbReference type="VEuPathDB" id="FungiDB:FOXG_17793"/>
<sequence length="114" mass="12245">MLTLDLPPSTPASASAPTAASAPPGKTAANRTPLGCRLVDKICDAATGGGDHQFYALRCSCCSSKEAPDERDFFHILPSDGTRSPSSALKWIYGRIVWGWNLDRHEQSNVLPFV</sequence>
<accession>A0A0J9U3W4</accession>
<protein>
    <submittedName>
        <fullName evidence="2">Uncharacterized protein</fullName>
    </submittedName>
</protein>
<name>A0A0J9U3W4_FUSO4</name>
<evidence type="ECO:0000313" key="2">
    <source>
        <dbReference type="EMBL" id="KNA93619.1"/>
    </source>
</evidence>
<evidence type="ECO:0000256" key="1">
    <source>
        <dbReference type="SAM" id="MobiDB-lite"/>
    </source>
</evidence>
<dbReference type="EMBL" id="DS231696">
    <property type="protein sequence ID" value="KNA93619.1"/>
    <property type="molecule type" value="Genomic_DNA"/>
</dbReference>
<proteinExistence type="predicted"/>
<dbReference type="KEGG" id="fox:FOXG_17793"/>
<reference evidence="2" key="1">
    <citation type="submission" date="2007-04" db="EMBL/GenBank/DDBJ databases">
        <authorList>
            <consortium name="The Broad Institute Genome Sequencing Platform"/>
            <person name="Birren B."/>
            <person name="Lander E."/>
            <person name="Galagan J."/>
            <person name="Nusbaum C."/>
            <person name="Devon K."/>
            <person name="Ma L.-J."/>
            <person name="Jaffe D."/>
            <person name="Butler J."/>
            <person name="Alvarez P."/>
            <person name="Gnerre S."/>
            <person name="Grabherr M."/>
            <person name="Kleber M."/>
            <person name="Mauceli E."/>
            <person name="Brockman W."/>
            <person name="MacCallum I.A."/>
            <person name="Young S."/>
            <person name="LaButti K."/>
            <person name="DeCaprio D."/>
            <person name="Crawford M."/>
            <person name="Koehrsen M."/>
            <person name="Engels R."/>
            <person name="Montgomery P."/>
            <person name="Pearson M."/>
            <person name="Howarth C."/>
            <person name="Larson L."/>
            <person name="White J."/>
            <person name="O'Leary S."/>
            <person name="Kodira C."/>
            <person name="Zeng Q."/>
            <person name="Yandava C."/>
            <person name="Alvarado L."/>
            <person name="Kistler C."/>
            <person name="Shim W.-B."/>
            <person name="Kang S."/>
            <person name="Woloshuk C."/>
        </authorList>
    </citation>
    <scope>NUCLEOTIDE SEQUENCE</scope>
    <source>
        <strain evidence="2">4287</strain>
    </source>
</reference>
<dbReference type="AlphaFoldDB" id="A0A0J9U3W4"/>
<feature type="region of interest" description="Disordered" evidence="1">
    <location>
        <begin position="1"/>
        <end position="29"/>
    </location>
</feature>
<reference evidence="2" key="2">
    <citation type="journal article" date="2010" name="Nature">
        <title>Comparative genomics reveals mobile pathogenicity chromosomes in Fusarium.</title>
        <authorList>
            <person name="Ma L.J."/>
            <person name="van der Does H.C."/>
            <person name="Borkovich K.A."/>
            <person name="Coleman J.J."/>
            <person name="Daboussi M.J."/>
            <person name="Di Pietro A."/>
            <person name="Dufresne M."/>
            <person name="Freitag M."/>
            <person name="Grabherr M."/>
            <person name="Henrissat B."/>
            <person name="Houterman P.M."/>
            <person name="Kang S."/>
            <person name="Shim W.B."/>
            <person name="Woloshuk C."/>
            <person name="Xie X."/>
            <person name="Xu J.R."/>
            <person name="Antoniw J."/>
            <person name="Baker S.E."/>
            <person name="Bluhm B.H."/>
            <person name="Breakspear A."/>
            <person name="Brown D.W."/>
            <person name="Butchko R.A."/>
            <person name="Chapman S."/>
            <person name="Coulson R."/>
            <person name="Coutinho P.M."/>
            <person name="Danchin E.G."/>
            <person name="Diener A."/>
            <person name="Gale L.R."/>
            <person name="Gardiner D.M."/>
            <person name="Goff S."/>
            <person name="Hammond-Kosack K.E."/>
            <person name="Hilburn K."/>
            <person name="Hua-Van A."/>
            <person name="Jonkers W."/>
            <person name="Kazan K."/>
            <person name="Kodira C.D."/>
            <person name="Koehrsen M."/>
            <person name="Kumar L."/>
            <person name="Lee Y.H."/>
            <person name="Li L."/>
            <person name="Manners J.M."/>
            <person name="Miranda-Saavedra D."/>
            <person name="Mukherjee M."/>
            <person name="Park G."/>
            <person name="Park J."/>
            <person name="Park S.Y."/>
            <person name="Proctor R.H."/>
            <person name="Regev A."/>
            <person name="Ruiz-Roldan M.C."/>
            <person name="Sain D."/>
            <person name="Sakthikumar S."/>
            <person name="Sykes S."/>
            <person name="Schwartz D.C."/>
            <person name="Turgeon B.G."/>
            <person name="Wapinski I."/>
            <person name="Yoder O."/>
            <person name="Young S."/>
            <person name="Zeng Q."/>
            <person name="Zhou S."/>
            <person name="Galagan J."/>
            <person name="Cuomo C.A."/>
            <person name="Kistler H.C."/>
            <person name="Rep M."/>
        </authorList>
    </citation>
    <scope>NUCLEOTIDE SEQUENCE [LARGE SCALE GENOMIC DNA]</scope>
    <source>
        <strain evidence="2">4287</strain>
    </source>
</reference>
<evidence type="ECO:0000313" key="3">
    <source>
        <dbReference type="Proteomes" id="UP000009097"/>
    </source>
</evidence>
<dbReference type="GeneID" id="28958499"/>
<gene>
    <name evidence="2" type="ORF">FOXG_17793</name>
</gene>
<feature type="compositionally biased region" description="Low complexity" evidence="1">
    <location>
        <begin position="11"/>
        <end position="24"/>
    </location>
</feature>
<organism evidence="2 3">
    <name type="scientific">Fusarium oxysporum f. sp. lycopersici (strain 4287 / CBS 123668 / FGSC 9935 / NRRL 34936)</name>
    <name type="common">Fusarium vascular wilt of tomato</name>
    <dbReference type="NCBI Taxonomy" id="426428"/>
    <lineage>
        <taxon>Eukaryota</taxon>
        <taxon>Fungi</taxon>
        <taxon>Dikarya</taxon>
        <taxon>Ascomycota</taxon>
        <taxon>Pezizomycotina</taxon>
        <taxon>Sordariomycetes</taxon>
        <taxon>Hypocreomycetidae</taxon>
        <taxon>Hypocreales</taxon>
        <taxon>Nectriaceae</taxon>
        <taxon>Fusarium</taxon>
        <taxon>Fusarium oxysporum species complex</taxon>
    </lineage>
</organism>
<dbReference type="Proteomes" id="UP000009097">
    <property type="component" value="Unassembled WGS sequence"/>
</dbReference>
<dbReference type="RefSeq" id="XP_018231665.1">
    <property type="nucleotide sequence ID" value="XM_018397778.1"/>
</dbReference>